<gene>
    <name evidence="7" type="ORF">HKW66_Vig0256950</name>
</gene>
<dbReference type="PANTHER" id="PTHR31232">
    <property type="match status" value="1"/>
</dbReference>
<keyword evidence="3 6" id="KW-0713">Self-incompatibility</keyword>
<keyword evidence="5 6" id="KW-0732">Signal</keyword>
<organism evidence="7 8">
    <name type="scientific">Phaseolus angularis</name>
    <name type="common">Azuki bean</name>
    <name type="synonym">Vigna angularis</name>
    <dbReference type="NCBI Taxonomy" id="3914"/>
    <lineage>
        <taxon>Eukaryota</taxon>
        <taxon>Viridiplantae</taxon>
        <taxon>Streptophyta</taxon>
        <taxon>Embryophyta</taxon>
        <taxon>Tracheophyta</taxon>
        <taxon>Spermatophyta</taxon>
        <taxon>Magnoliopsida</taxon>
        <taxon>eudicotyledons</taxon>
        <taxon>Gunneridae</taxon>
        <taxon>Pentapetalae</taxon>
        <taxon>rosids</taxon>
        <taxon>fabids</taxon>
        <taxon>Fabales</taxon>
        <taxon>Fabaceae</taxon>
        <taxon>Papilionoideae</taxon>
        <taxon>50 kb inversion clade</taxon>
        <taxon>NPAAA clade</taxon>
        <taxon>indigoferoid/millettioid clade</taxon>
        <taxon>Phaseoleae</taxon>
        <taxon>Vigna</taxon>
    </lineage>
</organism>
<proteinExistence type="inferred from homology"/>
<accession>A0A8T0JX41</accession>
<reference evidence="7 8" key="1">
    <citation type="submission" date="2020-05" db="EMBL/GenBank/DDBJ databases">
        <title>Vigna angularis (adzuki bean) Var. LongXiaoDou No. 4 denovo assembly.</title>
        <authorList>
            <person name="Xiang H."/>
        </authorList>
    </citation>
    <scope>NUCLEOTIDE SEQUENCE [LARGE SCALE GENOMIC DNA]</scope>
    <source>
        <tissue evidence="7">Leaf</tissue>
    </source>
</reference>
<feature type="signal peptide" evidence="6">
    <location>
        <begin position="1"/>
        <end position="20"/>
    </location>
</feature>
<keyword evidence="4 6" id="KW-0964">Secreted</keyword>
<evidence type="ECO:0000256" key="6">
    <source>
        <dbReference type="RuleBase" id="RU367044"/>
    </source>
</evidence>
<protein>
    <recommendedName>
        <fullName evidence="6">S-protein homolog</fullName>
    </recommendedName>
</protein>
<comment type="subcellular location">
    <subcellularLocation>
        <location evidence="1 6">Secreted</location>
    </subcellularLocation>
</comment>
<evidence type="ECO:0000313" key="7">
    <source>
        <dbReference type="EMBL" id="KAG2383873.1"/>
    </source>
</evidence>
<sequence length="140" mass="16422">MISISKIGLILSLILRILSPFPLKGSEGGVVEGYTFPPDKVDILIYNFVSKNLTIHCKDKHHDLGIYTLNYEEAYKFSFKPNFLRKVTLYFCSFKWIGGSHYFDIYNEDRDDCSQCAWTIFKKGPCKHYPNYDVCFKWEH</sequence>
<evidence type="ECO:0000256" key="5">
    <source>
        <dbReference type="ARBA" id="ARBA00022729"/>
    </source>
</evidence>
<dbReference type="Pfam" id="PF05938">
    <property type="entry name" value="Self-incomp_S1"/>
    <property type="match status" value="1"/>
</dbReference>
<dbReference type="AlphaFoldDB" id="A0A8T0JX41"/>
<evidence type="ECO:0000256" key="2">
    <source>
        <dbReference type="ARBA" id="ARBA00005581"/>
    </source>
</evidence>
<evidence type="ECO:0000256" key="3">
    <source>
        <dbReference type="ARBA" id="ARBA00022471"/>
    </source>
</evidence>
<comment type="similarity">
    <text evidence="2 6">Belongs to the plant self-incompatibility (S1) protein family.</text>
</comment>
<evidence type="ECO:0000313" key="8">
    <source>
        <dbReference type="Proteomes" id="UP000743370"/>
    </source>
</evidence>
<comment type="caution">
    <text evidence="7">The sequence shown here is derived from an EMBL/GenBank/DDBJ whole genome shotgun (WGS) entry which is preliminary data.</text>
</comment>
<dbReference type="GO" id="GO:0005576">
    <property type="term" value="C:extracellular region"/>
    <property type="evidence" value="ECO:0007669"/>
    <property type="project" value="UniProtKB-SubCell"/>
</dbReference>
<dbReference type="InterPro" id="IPR010264">
    <property type="entry name" value="Self-incomp_S1"/>
</dbReference>
<evidence type="ECO:0000256" key="1">
    <source>
        <dbReference type="ARBA" id="ARBA00004613"/>
    </source>
</evidence>
<dbReference type="PANTHER" id="PTHR31232:SF43">
    <property type="entry name" value="S-PROTEIN HOMOLOG 29-RELATED"/>
    <property type="match status" value="1"/>
</dbReference>
<evidence type="ECO:0000256" key="4">
    <source>
        <dbReference type="ARBA" id="ARBA00022525"/>
    </source>
</evidence>
<feature type="chain" id="PRO_5035964437" description="S-protein homolog" evidence="6">
    <location>
        <begin position="21"/>
        <end position="140"/>
    </location>
</feature>
<dbReference type="GO" id="GO:0060320">
    <property type="term" value="P:rejection of self pollen"/>
    <property type="evidence" value="ECO:0007669"/>
    <property type="project" value="UniProtKB-KW"/>
</dbReference>
<name>A0A8T0JX41_PHAAN</name>
<dbReference type="Proteomes" id="UP000743370">
    <property type="component" value="Unassembled WGS sequence"/>
</dbReference>
<dbReference type="EMBL" id="JABFOF010000008">
    <property type="protein sequence ID" value="KAG2383873.1"/>
    <property type="molecule type" value="Genomic_DNA"/>
</dbReference>